<dbReference type="Proteomes" id="UP001232148">
    <property type="component" value="Unassembled WGS sequence"/>
</dbReference>
<dbReference type="AlphaFoldDB" id="A0AAD9M7B5"/>
<evidence type="ECO:0000313" key="2">
    <source>
        <dbReference type="EMBL" id="KAK2031318.1"/>
    </source>
</evidence>
<reference evidence="2" key="1">
    <citation type="submission" date="2021-06" db="EMBL/GenBank/DDBJ databases">
        <title>Comparative genomics, transcriptomics and evolutionary studies reveal genomic signatures of adaptation to plant cell wall in hemibiotrophic fungi.</title>
        <authorList>
            <consortium name="DOE Joint Genome Institute"/>
            <person name="Baroncelli R."/>
            <person name="Diaz J.F."/>
            <person name="Benocci T."/>
            <person name="Peng M."/>
            <person name="Battaglia E."/>
            <person name="Haridas S."/>
            <person name="Andreopoulos W."/>
            <person name="Labutti K."/>
            <person name="Pangilinan J."/>
            <person name="Floch G.L."/>
            <person name="Makela M.R."/>
            <person name="Henrissat B."/>
            <person name="Grigoriev I.V."/>
            <person name="Crouch J.A."/>
            <person name="De Vries R.P."/>
            <person name="Sukno S.A."/>
            <person name="Thon M.R."/>
        </authorList>
    </citation>
    <scope>NUCLEOTIDE SEQUENCE</scope>
    <source>
        <strain evidence="2">MAFF235873</strain>
    </source>
</reference>
<keyword evidence="3" id="KW-1185">Reference proteome</keyword>
<evidence type="ECO:0000256" key="1">
    <source>
        <dbReference type="SAM" id="MobiDB-lite"/>
    </source>
</evidence>
<name>A0AAD9M7B5_9PEZI</name>
<feature type="compositionally biased region" description="Polar residues" evidence="1">
    <location>
        <begin position="45"/>
        <end position="55"/>
    </location>
</feature>
<evidence type="ECO:0000313" key="3">
    <source>
        <dbReference type="Proteomes" id="UP001232148"/>
    </source>
</evidence>
<feature type="compositionally biased region" description="Basic and acidic residues" evidence="1">
    <location>
        <begin position="30"/>
        <end position="44"/>
    </location>
</feature>
<organism evidence="2 3">
    <name type="scientific">Colletotrichum zoysiae</name>
    <dbReference type="NCBI Taxonomy" id="1216348"/>
    <lineage>
        <taxon>Eukaryota</taxon>
        <taxon>Fungi</taxon>
        <taxon>Dikarya</taxon>
        <taxon>Ascomycota</taxon>
        <taxon>Pezizomycotina</taxon>
        <taxon>Sordariomycetes</taxon>
        <taxon>Hypocreomycetidae</taxon>
        <taxon>Glomerellales</taxon>
        <taxon>Glomerellaceae</taxon>
        <taxon>Colletotrichum</taxon>
        <taxon>Colletotrichum graminicola species complex</taxon>
    </lineage>
</organism>
<comment type="caution">
    <text evidence="2">The sequence shown here is derived from an EMBL/GenBank/DDBJ whole genome shotgun (WGS) entry which is preliminary data.</text>
</comment>
<sequence length="86" mass="9808">MTTSGRQPQPSPDQTTDYRLPAYRPTDLPDQTRPDQTRPCRQYRDSQPASHLNYTTVQHRTQEPLAFDMAPMRPTCLSVCLSLLCG</sequence>
<gene>
    <name evidence="2" type="ORF">LX32DRAFT_279360</name>
</gene>
<accession>A0AAD9M7B5</accession>
<dbReference type="EMBL" id="MU842841">
    <property type="protein sequence ID" value="KAK2031318.1"/>
    <property type="molecule type" value="Genomic_DNA"/>
</dbReference>
<proteinExistence type="predicted"/>
<feature type="compositionally biased region" description="Polar residues" evidence="1">
    <location>
        <begin position="1"/>
        <end position="17"/>
    </location>
</feature>
<protein>
    <submittedName>
        <fullName evidence="2">Uncharacterized protein</fullName>
    </submittedName>
</protein>
<feature type="region of interest" description="Disordered" evidence="1">
    <location>
        <begin position="1"/>
        <end position="55"/>
    </location>
</feature>